<accession>A0A9P8T6V7</accession>
<comment type="caution">
    <text evidence="1">The sequence shown here is derived from an EMBL/GenBank/DDBJ whole genome shotgun (WGS) entry which is preliminary data.</text>
</comment>
<reference evidence="1" key="1">
    <citation type="journal article" date="2021" name="Open Biol.">
        <title>Shared evolutionary footprints suggest mitochondrial oxidative damage underlies multiple complex I losses in fungi.</title>
        <authorList>
            <person name="Schikora-Tamarit M.A."/>
            <person name="Marcet-Houben M."/>
            <person name="Nosek J."/>
            <person name="Gabaldon T."/>
        </authorList>
    </citation>
    <scope>NUCLEOTIDE SEQUENCE</scope>
    <source>
        <strain evidence="1">CBS6075</strain>
    </source>
</reference>
<dbReference type="GeneID" id="70234229"/>
<dbReference type="EMBL" id="JAEUBE010000158">
    <property type="protein sequence ID" value="KAH3668508.1"/>
    <property type="molecule type" value="Genomic_DNA"/>
</dbReference>
<sequence>MKSTSFKTTSLLNGCIVKFVVFNLATTEMDLASSGISVLPKTSLKTTMFVNDLQSTISASNLINSRSHIDVSPFSILTSIWDRSSSNISGSSSCILPVTTTLATPTTIPFGDSLESEILRLT</sequence>
<dbReference type="AlphaFoldDB" id="A0A9P8T6V7"/>
<dbReference type="Proteomes" id="UP000769157">
    <property type="component" value="Unassembled WGS sequence"/>
</dbReference>
<name>A0A9P8T6V7_9ASCO</name>
<proteinExistence type="predicted"/>
<organism evidence="1 2">
    <name type="scientific">Ogataea philodendri</name>
    <dbReference type="NCBI Taxonomy" id="1378263"/>
    <lineage>
        <taxon>Eukaryota</taxon>
        <taxon>Fungi</taxon>
        <taxon>Dikarya</taxon>
        <taxon>Ascomycota</taxon>
        <taxon>Saccharomycotina</taxon>
        <taxon>Pichiomycetes</taxon>
        <taxon>Pichiales</taxon>
        <taxon>Pichiaceae</taxon>
        <taxon>Ogataea</taxon>
    </lineage>
</organism>
<reference evidence="1" key="2">
    <citation type="submission" date="2021-01" db="EMBL/GenBank/DDBJ databases">
        <authorList>
            <person name="Schikora-Tamarit M.A."/>
        </authorList>
    </citation>
    <scope>NUCLEOTIDE SEQUENCE</scope>
    <source>
        <strain evidence="1">CBS6075</strain>
    </source>
</reference>
<gene>
    <name evidence="1" type="ORF">OGAPHI_002262</name>
</gene>
<dbReference type="RefSeq" id="XP_046062922.1">
    <property type="nucleotide sequence ID" value="XM_046203113.1"/>
</dbReference>
<evidence type="ECO:0000313" key="1">
    <source>
        <dbReference type="EMBL" id="KAH3668508.1"/>
    </source>
</evidence>
<keyword evidence="2" id="KW-1185">Reference proteome</keyword>
<protein>
    <submittedName>
        <fullName evidence="1">Uncharacterized protein</fullName>
    </submittedName>
</protein>
<evidence type="ECO:0000313" key="2">
    <source>
        <dbReference type="Proteomes" id="UP000769157"/>
    </source>
</evidence>